<evidence type="ECO:0000313" key="2">
    <source>
        <dbReference type="EMBL" id="MFC7192670.1"/>
    </source>
</evidence>
<evidence type="ECO:0000256" key="1">
    <source>
        <dbReference type="SAM" id="Phobius"/>
    </source>
</evidence>
<protein>
    <recommendedName>
        <fullName evidence="4">YcxB-like protein domain-containing protein</fullName>
    </recommendedName>
</protein>
<accession>A0ABD5YYC9</accession>
<dbReference type="AlphaFoldDB" id="A0ABD5YYC9"/>
<feature type="transmembrane region" description="Helical" evidence="1">
    <location>
        <begin position="53"/>
        <end position="75"/>
    </location>
</feature>
<comment type="caution">
    <text evidence="2">The sequence shown here is derived from an EMBL/GenBank/DDBJ whole genome shotgun (WGS) entry which is preliminary data.</text>
</comment>
<organism evidence="2 3">
    <name type="scientific">Halocatena marina</name>
    <dbReference type="NCBI Taxonomy" id="2934937"/>
    <lineage>
        <taxon>Archaea</taxon>
        <taxon>Methanobacteriati</taxon>
        <taxon>Methanobacteriota</taxon>
        <taxon>Stenosarchaea group</taxon>
        <taxon>Halobacteria</taxon>
        <taxon>Halobacteriales</taxon>
        <taxon>Natronomonadaceae</taxon>
        <taxon>Halocatena</taxon>
    </lineage>
</organism>
<proteinExistence type="predicted"/>
<keyword evidence="1" id="KW-0812">Transmembrane</keyword>
<name>A0ABD5YYC9_9EURY</name>
<evidence type="ECO:0000313" key="3">
    <source>
        <dbReference type="Proteomes" id="UP001596417"/>
    </source>
</evidence>
<dbReference type="Proteomes" id="UP001596417">
    <property type="component" value="Unassembled WGS sequence"/>
</dbReference>
<keyword evidence="1" id="KW-1133">Transmembrane helix</keyword>
<feature type="transmembrane region" description="Helical" evidence="1">
    <location>
        <begin position="81"/>
        <end position="102"/>
    </location>
</feature>
<dbReference type="EMBL" id="JBHTAX010000005">
    <property type="protein sequence ID" value="MFC7192670.1"/>
    <property type="molecule type" value="Genomic_DNA"/>
</dbReference>
<reference evidence="2 3" key="1">
    <citation type="journal article" date="2019" name="Int. J. Syst. Evol. Microbiol.">
        <title>The Global Catalogue of Microorganisms (GCM) 10K type strain sequencing project: providing services to taxonomists for standard genome sequencing and annotation.</title>
        <authorList>
            <consortium name="The Broad Institute Genomics Platform"/>
            <consortium name="The Broad Institute Genome Sequencing Center for Infectious Disease"/>
            <person name="Wu L."/>
            <person name="Ma J."/>
        </authorList>
    </citation>
    <scope>NUCLEOTIDE SEQUENCE [LARGE SCALE GENOMIC DNA]</scope>
    <source>
        <strain evidence="2 3">RDMS1</strain>
    </source>
</reference>
<dbReference type="GeneID" id="76202369"/>
<keyword evidence="3" id="KW-1185">Reference proteome</keyword>
<gene>
    <name evidence="2" type="ORF">ACFQL7_24590</name>
</gene>
<keyword evidence="1" id="KW-0472">Membrane</keyword>
<evidence type="ECO:0008006" key="4">
    <source>
        <dbReference type="Google" id="ProtNLM"/>
    </source>
</evidence>
<sequence>MITEEKEPMKDDSLTDVDAFEIGWGHCIVTEEEIHIEKDFKTGVKRWYEANRLFTLLVSGVLLYLVLSLIINRWIFSRIFAAFVFVVAIPISLLLLFVYFVYGFILGRKKNVINDSVIPLSAVEYVRFVDRPANGLYIVCVKNGTEYVAFVHFAERWYSVDEAMETAQTVFERRGISVHEE</sequence>
<dbReference type="RefSeq" id="WP_264556670.1">
    <property type="nucleotide sequence ID" value="NZ_CP109981.1"/>
</dbReference>